<evidence type="ECO:0000313" key="10">
    <source>
        <dbReference type="EMBL" id="ACK49172.1"/>
    </source>
</evidence>
<keyword evidence="11" id="KW-1185">Reference proteome</keyword>
<dbReference type="NCBIfam" id="NF010706">
    <property type="entry name" value="PRK14108.1"/>
    <property type="match status" value="1"/>
</dbReference>
<evidence type="ECO:0000256" key="4">
    <source>
        <dbReference type="ARBA" id="ARBA00022840"/>
    </source>
</evidence>
<keyword evidence="4 7" id="KW-0067">ATP-binding</keyword>
<comment type="function">
    <text evidence="7">Involved in the regulation of glutamine synthetase GlnA, a key enzyme in the process to assimilate ammonia. When cellular nitrogen levels are high, the C-terminal adenylyl transferase (AT) inactivates GlnA by covalent transfer of an adenylyl group from ATP to specific tyrosine residue of GlnA, thus reducing its activity. Conversely, when nitrogen levels are low, the N-terminal adenylyl removase (AR) activates GlnA by removing the adenylyl group by phosphorolysis, increasing its activity. The regulatory region of GlnE binds the signal transduction protein PII (GlnB) which indicates the nitrogen status of the cell.</text>
</comment>
<dbReference type="CDD" id="cd05401">
    <property type="entry name" value="NT_GlnE_GlnD_like"/>
    <property type="match status" value="2"/>
</dbReference>
<keyword evidence="6 7" id="KW-0511">Multifunctional enzyme</keyword>
<dbReference type="Gene3D" id="3.30.460.10">
    <property type="entry name" value="Beta Polymerase, domain 2"/>
    <property type="match status" value="2"/>
</dbReference>
<dbReference type="SUPFAM" id="SSF81301">
    <property type="entry name" value="Nucleotidyltransferase"/>
    <property type="match status" value="2"/>
</dbReference>
<dbReference type="PANTHER" id="PTHR30621:SF0">
    <property type="entry name" value="BIFUNCTIONAL GLUTAMINE SYNTHETASE ADENYLYLTRANSFERASE_ADENYLYL-REMOVING ENZYME"/>
    <property type="match status" value="1"/>
</dbReference>
<keyword evidence="5 7" id="KW-0460">Magnesium</keyword>
<feature type="domain" description="Glutamate-ammonia ligase adenylyltransferase repeated" evidence="8">
    <location>
        <begin position="576"/>
        <end position="818"/>
    </location>
</feature>
<sequence>MTGPGREAGATPLWRALRTAPRLSDPSRARERLADFMRSEPATDLRSLVRKLKVRRLLLALADHSPFLWRLIVRDPGRLTRCLNADFNSSLHELILRAGAACDSTQDEAAAMRALRQAKQESALLIALADLGGVKSLVETTRALSLAADAFIRAALRFLLREAHHAGKLKLASLDEPERGCGLVILALGKLGADELNYSSDVDLAVFYDPDCSALVGEASTAYVRITKRLVKLLQEATADSYVLRVDLRLRPDPGSTSIAVSLPAAYSYYETLGQNWERAAYIKARAMAGDLELGREFLGALTPFIWRKYFDYAALADIHAMKRQIHAVRGHAEVTVPGHDVKLGRGGIREVEFFVQTQQLVFGGKRPNLRGSRTLDMLAELGADGWTPADAVNDLSAAYVVLREVEHRLQMIADEQTQRLPQDAGELARFAHFCGFAREADFETALMRCMGLVSHHYARLFEHAPALDASAGSLVFTGAEHDPETLETLTRLGFKDASLALETVRGWHFGRRPAVRTARAREVLTELVPSLLQAFSKSGEPDLALAGFDQALAHTPAAVELFSLLKSNPPICELFADILGGAPRLARMIVANPHLLDAAVAPHVFEALTDDAVYRERAARLAQRTEHFEEFLDLLRDFGREEMFRIGLKLFSEAMTPLEAGRDYSALAQAIVAAALDFVLRMFAAEHGRVQGGRVAALGLGRLGAREMTATSDLDLILIYDFDHANPESDGPRPLHAVQYYTRVAQRLVAALTVATKRGRLYEVDMRLRPSGRQGPLATQFAGLVDYQNNTAETWEHMALTRARALAGDSALTLEIEQAIRAVLMRRRGDHLAREVAEMRKLIAKVKGDKDRWDLKLASGGLIDIEFIAQYLTLRHAADHPAMISSSTSGMIAAAAEFHLIETGDARHLLFAHHVMTSVMQMLRLALDPGADPREASEGVKRRLAAAAELPSLSALEADLRDRRRIVRRIFERILVAH</sequence>
<dbReference type="Gene3D" id="1.20.120.330">
    <property type="entry name" value="Nucleotidyltransferases domain 2"/>
    <property type="match status" value="2"/>
</dbReference>
<dbReference type="OrthoDB" id="9759366at2"/>
<protein>
    <recommendedName>
        <fullName evidence="7">Bifunctional glutamine synthetase adenylyltransferase/adenylyl-removing enzyme</fullName>
    </recommendedName>
    <alternativeName>
        <fullName evidence="7">ATP:glutamine synthetase adenylyltransferase</fullName>
    </alternativeName>
    <alternativeName>
        <fullName evidence="7">ATase</fullName>
    </alternativeName>
    <domain>
        <recommendedName>
            <fullName evidence="7">Glutamine synthetase adenylyl-L-tyrosine phosphorylase</fullName>
            <ecNumber evidence="7">2.7.7.89</ecNumber>
        </recommendedName>
        <alternativeName>
            <fullName evidence="7">Adenylyl removase</fullName>
            <shortName evidence="7">AR</shortName>
            <shortName evidence="7">AT-N</shortName>
        </alternativeName>
    </domain>
    <domain>
        <recommendedName>
            <fullName evidence="7">Glutamine synthetase adenylyl transferase</fullName>
            <ecNumber evidence="7">2.7.7.42</ecNumber>
        </recommendedName>
        <alternativeName>
            <fullName evidence="7">Adenylyl transferase</fullName>
            <shortName evidence="7">AT</shortName>
            <shortName evidence="7">AT-C</shortName>
        </alternativeName>
    </domain>
</protein>
<dbReference type="SUPFAM" id="SSF81593">
    <property type="entry name" value="Nucleotidyltransferase substrate binding subunit/domain"/>
    <property type="match status" value="2"/>
</dbReference>
<keyword evidence="1 7" id="KW-0808">Transferase</keyword>
<name>B8EN37_METSB</name>
<evidence type="ECO:0000256" key="7">
    <source>
        <dbReference type="HAMAP-Rule" id="MF_00802"/>
    </source>
</evidence>
<dbReference type="NCBIfam" id="NF008292">
    <property type="entry name" value="PRK11072.1"/>
    <property type="match status" value="1"/>
</dbReference>
<dbReference type="Pfam" id="PF08335">
    <property type="entry name" value="GlnD_UR_UTase"/>
    <property type="match status" value="2"/>
</dbReference>
<dbReference type="EMBL" id="CP001280">
    <property type="protein sequence ID" value="ACK49172.1"/>
    <property type="molecule type" value="Genomic_DNA"/>
</dbReference>
<dbReference type="EC" id="2.7.7.42" evidence="7"/>
<comment type="cofactor">
    <cofactor evidence="7">
        <name>Mg(2+)</name>
        <dbReference type="ChEBI" id="CHEBI:18420"/>
    </cofactor>
</comment>
<evidence type="ECO:0000256" key="1">
    <source>
        <dbReference type="ARBA" id="ARBA00022679"/>
    </source>
</evidence>
<evidence type="ECO:0000256" key="2">
    <source>
        <dbReference type="ARBA" id="ARBA00022695"/>
    </source>
</evidence>
<dbReference type="Gene3D" id="1.20.120.1510">
    <property type="match status" value="1"/>
</dbReference>
<organism evidence="10 11">
    <name type="scientific">Methylocella silvestris (strain DSM 15510 / CIP 108128 / LMG 27833 / NCIMB 13906 / BL2)</name>
    <dbReference type="NCBI Taxonomy" id="395965"/>
    <lineage>
        <taxon>Bacteria</taxon>
        <taxon>Pseudomonadati</taxon>
        <taxon>Pseudomonadota</taxon>
        <taxon>Alphaproteobacteria</taxon>
        <taxon>Hyphomicrobiales</taxon>
        <taxon>Beijerinckiaceae</taxon>
        <taxon>Methylocella</taxon>
    </lineage>
</organism>
<feature type="region of interest" description="Adenylyl transferase" evidence="7">
    <location>
        <begin position="473"/>
        <end position="979"/>
    </location>
</feature>
<dbReference type="GO" id="GO:0000287">
    <property type="term" value="F:magnesium ion binding"/>
    <property type="evidence" value="ECO:0007669"/>
    <property type="project" value="UniProtKB-UniRule"/>
</dbReference>
<dbReference type="GO" id="GO:0047388">
    <property type="term" value="F:[glutamine synthetase]-adenylyl-L-tyrosine phosphorylase activity"/>
    <property type="evidence" value="ECO:0007669"/>
    <property type="project" value="UniProtKB-EC"/>
</dbReference>
<evidence type="ECO:0000256" key="3">
    <source>
        <dbReference type="ARBA" id="ARBA00022741"/>
    </source>
</evidence>
<comment type="catalytic activity">
    <reaction evidence="7">
        <text>[glutamine synthetase]-L-tyrosine + ATP = [glutamine synthetase]-O(4)-(5'-adenylyl)-L-tyrosine + diphosphate</text>
        <dbReference type="Rhea" id="RHEA:18589"/>
        <dbReference type="Rhea" id="RHEA-COMP:10660"/>
        <dbReference type="Rhea" id="RHEA-COMP:10661"/>
        <dbReference type="ChEBI" id="CHEBI:30616"/>
        <dbReference type="ChEBI" id="CHEBI:33019"/>
        <dbReference type="ChEBI" id="CHEBI:46858"/>
        <dbReference type="ChEBI" id="CHEBI:83624"/>
        <dbReference type="EC" id="2.7.7.42"/>
    </reaction>
</comment>
<accession>B8EN37</accession>
<feature type="domain" description="PII-uridylyltransferase/Glutamine-synthetase adenylyltransferase" evidence="9">
    <location>
        <begin position="322"/>
        <end position="462"/>
    </location>
</feature>
<evidence type="ECO:0000259" key="9">
    <source>
        <dbReference type="Pfam" id="PF08335"/>
    </source>
</evidence>
<evidence type="ECO:0000256" key="5">
    <source>
        <dbReference type="ARBA" id="ARBA00022842"/>
    </source>
</evidence>
<dbReference type="PANTHER" id="PTHR30621">
    <property type="entry name" value="GLUTAMINE SYNTHETASE ADENYLYLTRANSFERASE"/>
    <property type="match status" value="1"/>
</dbReference>
<evidence type="ECO:0000256" key="6">
    <source>
        <dbReference type="ARBA" id="ARBA00023268"/>
    </source>
</evidence>
<dbReference type="GO" id="GO:0016874">
    <property type="term" value="F:ligase activity"/>
    <property type="evidence" value="ECO:0007669"/>
    <property type="project" value="UniProtKB-KW"/>
</dbReference>
<dbReference type="AlphaFoldDB" id="B8EN37"/>
<dbReference type="EC" id="2.7.7.89" evidence="7"/>
<dbReference type="HOGENOM" id="CLU_006233_0_0_5"/>
<dbReference type="STRING" id="395965.Msil_0191"/>
<dbReference type="InterPro" id="IPR005190">
    <property type="entry name" value="GlnE_rpt_dom"/>
</dbReference>
<evidence type="ECO:0000259" key="8">
    <source>
        <dbReference type="Pfam" id="PF03710"/>
    </source>
</evidence>
<gene>
    <name evidence="7" type="primary">glnE</name>
    <name evidence="10" type="ordered locus">Msil_0191</name>
</gene>
<keyword evidence="3 7" id="KW-0547">Nucleotide-binding</keyword>
<dbReference type="HAMAP" id="MF_00802">
    <property type="entry name" value="GlnE"/>
    <property type="match status" value="1"/>
</dbReference>
<dbReference type="GO" id="GO:0008882">
    <property type="term" value="F:[glutamate-ammonia-ligase] adenylyltransferase activity"/>
    <property type="evidence" value="ECO:0007669"/>
    <property type="project" value="UniProtKB-UniRule"/>
</dbReference>
<reference evidence="10 11" key="1">
    <citation type="journal article" date="2010" name="J. Bacteriol.">
        <title>Complete genome sequence of the aerobic facultative methanotroph Methylocella silvestris BL2.</title>
        <authorList>
            <person name="Chen Y."/>
            <person name="Crombie A."/>
            <person name="Rahman M.T."/>
            <person name="Dedysh S.N."/>
            <person name="Liesack W."/>
            <person name="Stott M.B."/>
            <person name="Alam M."/>
            <person name="Theisen A.R."/>
            <person name="Murrell J.C."/>
            <person name="Dunfield P.F."/>
        </authorList>
    </citation>
    <scope>NUCLEOTIDE SEQUENCE [LARGE SCALE GENOMIC DNA]</scope>
    <source>
        <strain evidence="11">DSM 15510 / CIP 108128 / LMG 27833 / NCIMB 13906 / BL2</strain>
    </source>
</reference>
<dbReference type="InterPro" id="IPR023057">
    <property type="entry name" value="GlnE"/>
</dbReference>
<dbReference type="Proteomes" id="UP000002257">
    <property type="component" value="Chromosome"/>
</dbReference>
<dbReference type="KEGG" id="msl:Msil_0191"/>
<comment type="catalytic activity">
    <reaction evidence="7">
        <text>[glutamine synthetase]-O(4)-(5'-adenylyl)-L-tyrosine + phosphate = [glutamine synthetase]-L-tyrosine + ADP</text>
        <dbReference type="Rhea" id="RHEA:43716"/>
        <dbReference type="Rhea" id="RHEA-COMP:10660"/>
        <dbReference type="Rhea" id="RHEA-COMP:10661"/>
        <dbReference type="ChEBI" id="CHEBI:43474"/>
        <dbReference type="ChEBI" id="CHEBI:46858"/>
        <dbReference type="ChEBI" id="CHEBI:83624"/>
        <dbReference type="ChEBI" id="CHEBI:456216"/>
        <dbReference type="EC" id="2.7.7.89"/>
    </reaction>
</comment>
<dbReference type="RefSeq" id="WP_012589242.1">
    <property type="nucleotide sequence ID" value="NC_011666.1"/>
</dbReference>
<dbReference type="GO" id="GO:0005829">
    <property type="term" value="C:cytosol"/>
    <property type="evidence" value="ECO:0007669"/>
    <property type="project" value="TreeGrafter"/>
</dbReference>
<dbReference type="eggNOG" id="COG1391">
    <property type="taxonomic scope" value="Bacteria"/>
</dbReference>
<dbReference type="GO" id="GO:0005524">
    <property type="term" value="F:ATP binding"/>
    <property type="evidence" value="ECO:0007669"/>
    <property type="project" value="UniProtKB-UniRule"/>
</dbReference>
<evidence type="ECO:0000313" key="11">
    <source>
        <dbReference type="Proteomes" id="UP000002257"/>
    </source>
</evidence>
<dbReference type="InterPro" id="IPR043519">
    <property type="entry name" value="NT_sf"/>
</dbReference>
<dbReference type="Pfam" id="PF03710">
    <property type="entry name" value="GlnE"/>
    <property type="match status" value="2"/>
</dbReference>
<dbReference type="GO" id="GO:0000820">
    <property type="term" value="P:regulation of glutamine family amino acid metabolic process"/>
    <property type="evidence" value="ECO:0007669"/>
    <property type="project" value="UniProtKB-UniRule"/>
</dbReference>
<comment type="similarity">
    <text evidence="7">Belongs to the GlnE family.</text>
</comment>
<keyword evidence="2 7" id="KW-0548">Nucleotidyltransferase</keyword>
<dbReference type="InterPro" id="IPR013546">
    <property type="entry name" value="PII_UdlTrfase/GS_AdlTrfase"/>
</dbReference>
<proteinExistence type="inferred from homology"/>
<feature type="region of interest" description="Adenylyl removase" evidence="7">
    <location>
        <begin position="1"/>
        <end position="467"/>
    </location>
</feature>
<keyword evidence="10" id="KW-0436">Ligase</keyword>
<feature type="domain" description="PII-uridylyltransferase/Glutamine-synthetase adenylyltransferase" evidence="9">
    <location>
        <begin position="843"/>
        <end position="975"/>
    </location>
</feature>
<feature type="domain" description="Glutamate-ammonia ligase adenylyltransferase repeated" evidence="8">
    <location>
        <begin position="58"/>
        <end position="299"/>
    </location>
</feature>